<evidence type="ECO:0000313" key="1">
    <source>
        <dbReference type="Proteomes" id="UP000095281"/>
    </source>
</evidence>
<keyword evidence="1" id="KW-1185">Reference proteome</keyword>
<dbReference type="Proteomes" id="UP000095281">
    <property type="component" value="Unplaced"/>
</dbReference>
<name>A0A1I8BIE6_MELHA</name>
<proteinExistence type="predicted"/>
<sequence>MEQQTKKEVNRGSHHREVAHLFRIRSLASDCIDLMPKTGCRTVNDRASYYTKLEMIQEYAIQNASRWDEENAN</sequence>
<evidence type="ECO:0000313" key="2">
    <source>
        <dbReference type="WBParaSite" id="MhA1_Contig2566.frz3.gene2"/>
    </source>
</evidence>
<dbReference type="AlphaFoldDB" id="A0A1I8BIE6"/>
<reference evidence="2" key="1">
    <citation type="submission" date="2016-11" db="UniProtKB">
        <authorList>
            <consortium name="WormBaseParasite"/>
        </authorList>
    </citation>
    <scope>IDENTIFICATION</scope>
</reference>
<protein>
    <submittedName>
        <fullName evidence="2">Uncharacterized protein</fullName>
    </submittedName>
</protein>
<accession>A0A1I8BIE6</accession>
<organism evidence="1 2">
    <name type="scientific">Meloidogyne hapla</name>
    <name type="common">Root-knot nematode worm</name>
    <dbReference type="NCBI Taxonomy" id="6305"/>
    <lineage>
        <taxon>Eukaryota</taxon>
        <taxon>Metazoa</taxon>
        <taxon>Ecdysozoa</taxon>
        <taxon>Nematoda</taxon>
        <taxon>Chromadorea</taxon>
        <taxon>Rhabditida</taxon>
        <taxon>Tylenchina</taxon>
        <taxon>Tylenchomorpha</taxon>
        <taxon>Tylenchoidea</taxon>
        <taxon>Meloidogynidae</taxon>
        <taxon>Meloidogyninae</taxon>
        <taxon>Meloidogyne</taxon>
    </lineage>
</organism>
<dbReference type="WBParaSite" id="MhA1_Contig2566.frz3.gene2">
    <property type="protein sequence ID" value="MhA1_Contig2566.frz3.gene2"/>
    <property type="gene ID" value="MhA1_Contig2566.frz3.gene2"/>
</dbReference>